<feature type="compositionally biased region" description="Basic residues" evidence="2">
    <location>
        <begin position="111"/>
        <end position="120"/>
    </location>
</feature>
<dbReference type="InterPro" id="IPR007527">
    <property type="entry name" value="Znf_SWIM"/>
</dbReference>
<keyword evidence="5" id="KW-1185">Reference proteome</keyword>
<dbReference type="Proteomes" id="UP000655225">
    <property type="component" value="Unassembled WGS sequence"/>
</dbReference>
<dbReference type="EMBL" id="JABCRI010000001">
    <property type="protein sequence ID" value="KAF8414335.1"/>
    <property type="molecule type" value="Genomic_DNA"/>
</dbReference>
<reference evidence="4 5" key="1">
    <citation type="submission" date="2020-04" db="EMBL/GenBank/DDBJ databases">
        <title>Plant Genome Project.</title>
        <authorList>
            <person name="Zhang R.-G."/>
        </authorList>
    </citation>
    <scope>NUCLEOTIDE SEQUENCE [LARGE SCALE GENOMIC DNA]</scope>
    <source>
        <strain evidence="4">YNK0</strain>
        <tissue evidence="4">Leaf</tissue>
    </source>
</reference>
<keyword evidence="1" id="KW-0479">Metal-binding</keyword>
<accession>A0A834ZUZ1</accession>
<comment type="caution">
    <text evidence="4">The sequence shown here is derived from an EMBL/GenBank/DDBJ whole genome shotgun (WGS) entry which is preliminary data.</text>
</comment>
<evidence type="ECO:0000259" key="3">
    <source>
        <dbReference type="PROSITE" id="PS50966"/>
    </source>
</evidence>
<evidence type="ECO:0000256" key="1">
    <source>
        <dbReference type="PROSITE-ProRule" id="PRU00325"/>
    </source>
</evidence>
<sequence length="156" mass="17438">MDVIKQDSRTCVVVFAGCEEYEVIEGPTRFVVNFDAKSCSCQAWKIFGLPCKHSAACIARKRANIDDYCDGYYSKETYLKAHGGIVHPLSDESTWLVGNHDQVEPPSLRRLPGRPKKNRRRELDEPTTGSQSCRSSTIKCCIFVFGTSGGRANLEQ</sequence>
<dbReference type="AlphaFoldDB" id="A0A834ZUZ1"/>
<name>A0A834ZUZ1_TETSI</name>
<keyword evidence="1" id="KW-0863">Zinc-finger</keyword>
<feature type="domain" description="SWIM-type" evidence="3">
    <location>
        <begin position="30"/>
        <end position="62"/>
    </location>
</feature>
<dbReference type="PROSITE" id="PS50966">
    <property type="entry name" value="ZF_SWIM"/>
    <property type="match status" value="1"/>
</dbReference>
<gene>
    <name evidence="4" type="ORF">HHK36_002336</name>
</gene>
<dbReference type="PANTHER" id="PTHR31973">
    <property type="entry name" value="POLYPROTEIN, PUTATIVE-RELATED"/>
    <property type="match status" value="1"/>
</dbReference>
<dbReference type="OMA" id="TRDINWE"/>
<dbReference type="GO" id="GO:0008270">
    <property type="term" value="F:zinc ion binding"/>
    <property type="evidence" value="ECO:0007669"/>
    <property type="project" value="UniProtKB-KW"/>
</dbReference>
<organism evidence="4 5">
    <name type="scientific">Tetracentron sinense</name>
    <name type="common">Spur-leaf</name>
    <dbReference type="NCBI Taxonomy" id="13715"/>
    <lineage>
        <taxon>Eukaryota</taxon>
        <taxon>Viridiplantae</taxon>
        <taxon>Streptophyta</taxon>
        <taxon>Embryophyta</taxon>
        <taxon>Tracheophyta</taxon>
        <taxon>Spermatophyta</taxon>
        <taxon>Magnoliopsida</taxon>
        <taxon>Trochodendrales</taxon>
        <taxon>Trochodendraceae</taxon>
        <taxon>Tetracentron</taxon>
    </lineage>
</organism>
<dbReference type="PANTHER" id="PTHR31973:SF187">
    <property type="entry name" value="MUTATOR TRANSPOSASE MUDRA PROTEIN"/>
    <property type="match status" value="1"/>
</dbReference>
<proteinExistence type="predicted"/>
<dbReference type="Pfam" id="PF04434">
    <property type="entry name" value="SWIM"/>
    <property type="match status" value="1"/>
</dbReference>
<evidence type="ECO:0000313" key="5">
    <source>
        <dbReference type="Proteomes" id="UP000655225"/>
    </source>
</evidence>
<dbReference type="OrthoDB" id="1939383at2759"/>
<evidence type="ECO:0000313" key="4">
    <source>
        <dbReference type="EMBL" id="KAF8414335.1"/>
    </source>
</evidence>
<evidence type="ECO:0000256" key="2">
    <source>
        <dbReference type="SAM" id="MobiDB-lite"/>
    </source>
</evidence>
<protein>
    <recommendedName>
        <fullName evidence="3">SWIM-type domain-containing protein</fullName>
    </recommendedName>
</protein>
<keyword evidence="1" id="KW-0862">Zinc</keyword>
<feature type="region of interest" description="Disordered" evidence="2">
    <location>
        <begin position="100"/>
        <end position="133"/>
    </location>
</feature>